<sequence>MVMCAACKHFPGNGQLCPKAKRHATHHPRKCDKFTGHRLSFAVLQARSLATFARRHLTPASYQRVLRDAHRLAEEVRR</sequence>
<organism evidence="1 2">
    <name type="scientific">Alkalilimnicola ehrlichii (strain ATCC BAA-1101 / DSM 17681 / MLHE-1)</name>
    <dbReference type="NCBI Taxonomy" id="187272"/>
    <lineage>
        <taxon>Bacteria</taxon>
        <taxon>Pseudomonadati</taxon>
        <taxon>Pseudomonadota</taxon>
        <taxon>Gammaproteobacteria</taxon>
        <taxon>Chromatiales</taxon>
        <taxon>Ectothiorhodospiraceae</taxon>
        <taxon>Alkalilimnicola</taxon>
    </lineage>
</organism>
<dbReference type="Proteomes" id="UP000001962">
    <property type="component" value="Chromosome"/>
</dbReference>
<dbReference type="AlphaFoldDB" id="Q0AAJ0"/>
<evidence type="ECO:0000313" key="2">
    <source>
        <dbReference type="Proteomes" id="UP000001962"/>
    </source>
</evidence>
<proteinExistence type="predicted"/>
<accession>Q0AAJ0</accession>
<dbReference type="HOGENOM" id="CLU_2614165_0_0_6"/>
<evidence type="ECO:0000313" key="1">
    <source>
        <dbReference type="EMBL" id="ABI56147.1"/>
    </source>
</evidence>
<keyword evidence="2" id="KW-1185">Reference proteome</keyword>
<name>Q0AAJ0_ALKEH</name>
<dbReference type="KEGG" id="aeh:Mlg_0793"/>
<reference evidence="2" key="1">
    <citation type="submission" date="2006-08" db="EMBL/GenBank/DDBJ databases">
        <title>Complete sequence of Alkalilimnicola ehrilichei MLHE-1.</title>
        <authorList>
            <person name="Copeland A."/>
            <person name="Lucas S."/>
            <person name="Lapidus A."/>
            <person name="Barry K."/>
            <person name="Detter J.C."/>
            <person name="Glavina del Rio T."/>
            <person name="Hammon N."/>
            <person name="Israni S."/>
            <person name="Dalin E."/>
            <person name="Tice H."/>
            <person name="Pitluck S."/>
            <person name="Sims D."/>
            <person name="Brettin T."/>
            <person name="Bruce D."/>
            <person name="Han C."/>
            <person name="Tapia R."/>
            <person name="Gilna P."/>
            <person name="Schmutz J."/>
            <person name="Larimer F."/>
            <person name="Land M."/>
            <person name="Hauser L."/>
            <person name="Kyrpides N."/>
            <person name="Mikhailova N."/>
            <person name="Oremland R.S."/>
            <person name="Hoeft S.E."/>
            <person name="Switzer-Blum J."/>
            <person name="Kulp T."/>
            <person name="King G."/>
            <person name="Tabita R."/>
            <person name="Witte B."/>
            <person name="Santini J.M."/>
            <person name="Basu P."/>
            <person name="Hollibaugh J.T."/>
            <person name="Xie G."/>
            <person name="Stolz J.F."/>
            <person name="Richardson P."/>
        </authorList>
    </citation>
    <scope>NUCLEOTIDE SEQUENCE [LARGE SCALE GENOMIC DNA]</scope>
    <source>
        <strain evidence="2">ATCC BAA-1101 / DSM 17681 / MLHE-1</strain>
    </source>
</reference>
<dbReference type="EMBL" id="CP000453">
    <property type="protein sequence ID" value="ABI56147.1"/>
    <property type="molecule type" value="Genomic_DNA"/>
</dbReference>
<gene>
    <name evidence="1" type="ordered locus">Mlg_0793</name>
</gene>
<protein>
    <submittedName>
        <fullName evidence="1">Uncharacterized protein</fullName>
    </submittedName>
</protein>
<dbReference type="RefSeq" id="WP_011628542.1">
    <property type="nucleotide sequence ID" value="NC_008340.1"/>
</dbReference>